<name>A0AAD7C030_9AGAR</name>
<evidence type="ECO:0000256" key="1">
    <source>
        <dbReference type="ARBA" id="ARBA00006547"/>
    </source>
</evidence>
<dbReference type="Gene3D" id="3.30.2140.20">
    <property type="match status" value="1"/>
</dbReference>
<proteinExistence type="inferred from homology"/>
<sequence>MASNKGFLRDGLWIKRTQSVYTPAQVSRWLSKIQYPGSVSGFQPDLDSLTHLLRLSAATFPFENTPMHYTPGHSMDISAEGLYERMVEGGGGEGSYCFGLNSLFLQMIRALGFRAYATAGRINRETSWHLEPAFLSVGHMIIFVQPTEGSNETYVLDVGYGPVRPILLEEGAKIMGATPSETYTLVRTARADSSLGETFAARRTELYYLFQNHLQTLGSPQKSNGDSYAAIHTKTLRSLQSLGSCIPSSRTNSSKPISTASTIASWAGARGRSGRTLSAPSTFG</sequence>
<dbReference type="EMBL" id="JARKIF010000007">
    <property type="protein sequence ID" value="KAJ7635157.1"/>
    <property type="molecule type" value="Genomic_DNA"/>
</dbReference>
<dbReference type="Proteomes" id="UP001221142">
    <property type="component" value="Unassembled WGS sequence"/>
</dbReference>
<evidence type="ECO:0000313" key="3">
    <source>
        <dbReference type="Proteomes" id="UP001221142"/>
    </source>
</evidence>
<evidence type="ECO:0008006" key="4">
    <source>
        <dbReference type="Google" id="ProtNLM"/>
    </source>
</evidence>
<comment type="caution">
    <text evidence="2">The sequence shown here is derived from an EMBL/GenBank/DDBJ whole genome shotgun (WGS) entry which is preliminary data.</text>
</comment>
<dbReference type="Pfam" id="PF00797">
    <property type="entry name" value="Acetyltransf_2"/>
    <property type="match status" value="1"/>
</dbReference>
<comment type="similarity">
    <text evidence="1">Belongs to the arylamine N-acetyltransferase family.</text>
</comment>
<organism evidence="2 3">
    <name type="scientific">Roridomyces roridus</name>
    <dbReference type="NCBI Taxonomy" id="1738132"/>
    <lineage>
        <taxon>Eukaryota</taxon>
        <taxon>Fungi</taxon>
        <taxon>Dikarya</taxon>
        <taxon>Basidiomycota</taxon>
        <taxon>Agaricomycotina</taxon>
        <taxon>Agaricomycetes</taxon>
        <taxon>Agaricomycetidae</taxon>
        <taxon>Agaricales</taxon>
        <taxon>Marasmiineae</taxon>
        <taxon>Mycenaceae</taxon>
        <taxon>Roridomyces</taxon>
    </lineage>
</organism>
<dbReference type="SUPFAM" id="SSF54001">
    <property type="entry name" value="Cysteine proteinases"/>
    <property type="match status" value="1"/>
</dbReference>
<accession>A0AAD7C030</accession>
<dbReference type="PANTHER" id="PTHR11786:SF0">
    <property type="entry name" value="ARYLAMINE N-ACETYLTRANSFERASE 4-RELATED"/>
    <property type="match status" value="1"/>
</dbReference>
<evidence type="ECO:0000313" key="2">
    <source>
        <dbReference type="EMBL" id="KAJ7635157.1"/>
    </source>
</evidence>
<dbReference type="AlphaFoldDB" id="A0AAD7C030"/>
<dbReference type="InterPro" id="IPR053710">
    <property type="entry name" value="Arylamine_NAT_domain_sf"/>
</dbReference>
<protein>
    <recommendedName>
        <fullName evidence="4">Arylamine N-acetyltransferase</fullName>
    </recommendedName>
</protein>
<keyword evidence="3" id="KW-1185">Reference proteome</keyword>
<dbReference type="GO" id="GO:0016407">
    <property type="term" value="F:acetyltransferase activity"/>
    <property type="evidence" value="ECO:0007669"/>
    <property type="project" value="InterPro"/>
</dbReference>
<gene>
    <name evidence="2" type="ORF">FB45DRAFT_910934</name>
</gene>
<dbReference type="PANTHER" id="PTHR11786">
    <property type="entry name" value="N-HYDROXYARYLAMINE O-ACETYLTRANSFERASE"/>
    <property type="match status" value="1"/>
</dbReference>
<reference evidence="2" key="1">
    <citation type="submission" date="2023-03" db="EMBL/GenBank/DDBJ databases">
        <title>Massive genome expansion in bonnet fungi (Mycena s.s.) driven by repeated elements and novel gene families across ecological guilds.</title>
        <authorList>
            <consortium name="Lawrence Berkeley National Laboratory"/>
            <person name="Harder C.B."/>
            <person name="Miyauchi S."/>
            <person name="Viragh M."/>
            <person name="Kuo A."/>
            <person name="Thoen E."/>
            <person name="Andreopoulos B."/>
            <person name="Lu D."/>
            <person name="Skrede I."/>
            <person name="Drula E."/>
            <person name="Henrissat B."/>
            <person name="Morin E."/>
            <person name="Kohler A."/>
            <person name="Barry K."/>
            <person name="LaButti K."/>
            <person name="Morin E."/>
            <person name="Salamov A."/>
            <person name="Lipzen A."/>
            <person name="Mereny Z."/>
            <person name="Hegedus B."/>
            <person name="Baldrian P."/>
            <person name="Stursova M."/>
            <person name="Weitz H."/>
            <person name="Taylor A."/>
            <person name="Grigoriev I.V."/>
            <person name="Nagy L.G."/>
            <person name="Martin F."/>
            <person name="Kauserud H."/>
        </authorList>
    </citation>
    <scope>NUCLEOTIDE SEQUENCE</scope>
    <source>
        <strain evidence="2">9284</strain>
    </source>
</reference>
<dbReference type="InterPro" id="IPR001447">
    <property type="entry name" value="Arylamine_N-AcTrfase"/>
</dbReference>
<dbReference type="InterPro" id="IPR038765">
    <property type="entry name" value="Papain-like_cys_pep_sf"/>
</dbReference>